<dbReference type="EMBL" id="UFAJ01000189">
    <property type="protein sequence ID" value="SSD59703.1"/>
    <property type="molecule type" value="Genomic_DNA"/>
</dbReference>
<comment type="similarity">
    <text evidence="2 8">Belongs to the Mediator complex subunit 17 family.</text>
</comment>
<keyword evidence="6 8" id="KW-0539">Nucleus</keyword>
<evidence type="ECO:0000313" key="10">
    <source>
        <dbReference type="Proteomes" id="UP000262825"/>
    </source>
</evidence>
<evidence type="ECO:0000256" key="7">
    <source>
        <dbReference type="ARBA" id="ARBA00032014"/>
    </source>
</evidence>
<comment type="subunit">
    <text evidence="8">Component of the Mediator complex.</text>
</comment>
<evidence type="ECO:0000256" key="4">
    <source>
        <dbReference type="ARBA" id="ARBA00023015"/>
    </source>
</evidence>
<sequence length="678" mass="77189">MTEDNNLAETKKENTDKDLTNIGLALDPNLISLIDNPSGKVNNAVDINMNNDTDANMDSKGQAKSNASESLVNNPYDEFGNLPLSQFIPIVLKQRGIKFSELTEDYLLQQLALHERSNSIETKEQAHQEDIKSDGISSLSSSLIAIPNAEVHIDKDSNTVDFINSTITVEQFQQFKKEIYESVTIALNESSLSLELVSLLLSSVRRQQGMSTMSPLLKKNVPIGSLTADKINTPRVTSHNKEDQDVVRKGWKLRSLKQSQELLKSNFEKLSEIVKREQNYWSNLSNNITEKDVIFKMRDKNSGEKALAIKYGYTDSGSDYRMDRGIALLVNKNDTNNSYYSSTQQQRHNLDRGGLDAEQVLELIPFGGSTTNYNKFGHYVRVRIFDKLEEESDYILTGESRMSESFLALFKGSNNTVKNQISILKFSIFERELMYQLSKEVSDLFQYDCSLEHEKKIVAEVGSSRFEIELLPIDLDFMEAFHQEPPKTNDKKADIIADLLRMLLVVMFKKKLLKNRTEQPLLTREGPISSLYSSSGFGVLLLRPIIGKIRHYNYFILLKKIITDCILELITDSKILEETNNYKSFNYSKYTSNDPSIDTLAKEIHIFDPLIQIPRSEVILSINEYQTLKFVLTSSNYCNALIELTESVGDVTTFTEFKVLEEYLNFSVSRYLSNKVSL</sequence>
<dbReference type="PANTHER" id="PTHR13114">
    <property type="entry name" value="MEDIATOR OF RNA POLYMERASE II TRANSCRIPTION SUBUNIT 17"/>
    <property type="match status" value="1"/>
</dbReference>
<evidence type="ECO:0000256" key="3">
    <source>
        <dbReference type="ARBA" id="ARBA00019610"/>
    </source>
</evidence>
<dbReference type="Proteomes" id="UP000262825">
    <property type="component" value="Unassembled WGS sequence"/>
</dbReference>
<proteinExistence type="inferred from homology"/>
<dbReference type="PANTHER" id="PTHR13114:SF7">
    <property type="entry name" value="MEDIATOR OF RNA POLYMERASE II TRANSCRIPTION SUBUNIT 17"/>
    <property type="match status" value="1"/>
</dbReference>
<dbReference type="GO" id="GO:0016592">
    <property type="term" value="C:mediator complex"/>
    <property type="evidence" value="ECO:0007669"/>
    <property type="project" value="InterPro"/>
</dbReference>
<protein>
    <recommendedName>
        <fullName evidence="3 8">Mediator of RNA polymerase II transcription subunit 17</fullName>
    </recommendedName>
    <alternativeName>
        <fullName evidence="7 8">Mediator complex subunit 17</fullName>
    </alternativeName>
</protein>
<evidence type="ECO:0000256" key="1">
    <source>
        <dbReference type="ARBA" id="ARBA00004123"/>
    </source>
</evidence>
<organism evidence="9 10">
    <name type="scientific">Saccharomycodes ludwigii</name>
    <dbReference type="NCBI Taxonomy" id="36035"/>
    <lineage>
        <taxon>Eukaryota</taxon>
        <taxon>Fungi</taxon>
        <taxon>Dikarya</taxon>
        <taxon>Ascomycota</taxon>
        <taxon>Saccharomycotina</taxon>
        <taxon>Saccharomycetes</taxon>
        <taxon>Saccharomycodales</taxon>
        <taxon>Saccharomycodaceae</taxon>
        <taxon>Saccharomycodes</taxon>
    </lineage>
</organism>
<dbReference type="GO" id="GO:0006357">
    <property type="term" value="P:regulation of transcription by RNA polymerase II"/>
    <property type="evidence" value="ECO:0007669"/>
    <property type="project" value="InterPro"/>
</dbReference>
<keyword evidence="10" id="KW-1185">Reference proteome</keyword>
<name>A0A376B4W9_9ASCO</name>
<dbReference type="Pfam" id="PF10156">
    <property type="entry name" value="Med17"/>
    <property type="match status" value="1"/>
</dbReference>
<dbReference type="GO" id="GO:0003712">
    <property type="term" value="F:transcription coregulator activity"/>
    <property type="evidence" value="ECO:0007669"/>
    <property type="project" value="InterPro"/>
</dbReference>
<evidence type="ECO:0000256" key="2">
    <source>
        <dbReference type="ARBA" id="ARBA00005635"/>
    </source>
</evidence>
<dbReference type="GO" id="GO:0070847">
    <property type="term" value="C:core mediator complex"/>
    <property type="evidence" value="ECO:0007669"/>
    <property type="project" value="TreeGrafter"/>
</dbReference>
<reference evidence="10" key="1">
    <citation type="submission" date="2018-06" db="EMBL/GenBank/DDBJ databases">
        <authorList>
            <person name="Guldener U."/>
        </authorList>
    </citation>
    <scope>NUCLEOTIDE SEQUENCE [LARGE SCALE GENOMIC DNA]</scope>
    <source>
        <strain evidence="10">UTAD17</strain>
    </source>
</reference>
<dbReference type="VEuPathDB" id="FungiDB:SCODWIG_01464"/>
<evidence type="ECO:0000256" key="8">
    <source>
        <dbReference type="RuleBase" id="RU364140"/>
    </source>
</evidence>
<comment type="subcellular location">
    <subcellularLocation>
        <location evidence="1 8">Nucleus</location>
    </subcellularLocation>
</comment>
<dbReference type="AlphaFoldDB" id="A0A376B4W9"/>
<evidence type="ECO:0000256" key="5">
    <source>
        <dbReference type="ARBA" id="ARBA00023163"/>
    </source>
</evidence>
<evidence type="ECO:0000313" key="9">
    <source>
        <dbReference type="EMBL" id="SSD59703.1"/>
    </source>
</evidence>
<accession>A0A376B4W9</accession>
<keyword evidence="4 8" id="KW-0805">Transcription regulation</keyword>
<dbReference type="OrthoDB" id="5319830at2759"/>
<dbReference type="Gene3D" id="6.10.250.2620">
    <property type="match status" value="1"/>
</dbReference>
<evidence type="ECO:0000256" key="6">
    <source>
        <dbReference type="ARBA" id="ARBA00023242"/>
    </source>
</evidence>
<dbReference type="InterPro" id="IPR019313">
    <property type="entry name" value="Mediator_Med17"/>
</dbReference>
<keyword evidence="5 8" id="KW-0804">Transcription</keyword>
<comment type="function">
    <text evidence="8">Component of the Mediator complex, a coactivator involved in the regulated transcription of nearly all RNA polymerase II-dependent genes. Mediator functions as a bridge to convey information from gene-specific regulatory proteins to the basal RNA polymerase II transcription machinery. Mediator is recruited to promoters by direct interactions with regulatory proteins and serves as a scaffold for the assembly of a functional preinitiation complex with RNA polymerase II and the general transcription factors.</text>
</comment>
<gene>
    <name evidence="8" type="primary">MED17</name>
    <name evidence="9" type="ORF">SCODWIG_01464</name>
</gene>
<keyword evidence="8" id="KW-0010">Activator</keyword>